<keyword evidence="2" id="KW-0732">Signal</keyword>
<evidence type="ECO:0000313" key="4">
    <source>
        <dbReference type="EMBL" id="EOR70459.1"/>
    </source>
</evidence>
<dbReference type="AlphaFoldDB" id="A0A9P2WPY7"/>
<keyword evidence="1" id="KW-0175">Coiled coil</keyword>
<feature type="chain" id="PRO_5040426554" description="ARB-07466-like C-terminal domain-containing protein" evidence="2">
    <location>
        <begin position="38"/>
        <end position="324"/>
    </location>
</feature>
<organism evidence="4 5">
    <name type="scientific">Thermobifida fusca TM51</name>
    <dbReference type="NCBI Taxonomy" id="1169414"/>
    <lineage>
        <taxon>Bacteria</taxon>
        <taxon>Bacillati</taxon>
        <taxon>Actinomycetota</taxon>
        <taxon>Actinomycetes</taxon>
        <taxon>Streptosporangiales</taxon>
        <taxon>Nocardiopsidaceae</taxon>
        <taxon>Thermobifida</taxon>
    </lineage>
</organism>
<dbReference type="RefSeq" id="WP_011292857.1">
    <property type="nucleotide sequence ID" value="NZ_AOSG01000071.1"/>
</dbReference>
<name>A0A9P2WPY7_THEFU</name>
<feature type="domain" description="ARB-07466-like C-terminal" evidence="3">
    <location>
        <begin position="208"/>
        <end position="316"/>
    </location>
</feature>
<proteinExistence type="predicted"/>
<feature type="coiled-coil region" evidence="1">
    <location>
        <begin position="139"/>
        <end position="187"/>
    </location>
</feature>
<dbReference type="EMBL" id="AOSG01000071">
    <property type="protein sequence ID" value="EOR70459.1"/>
    <property type="molecule type" value="Genomic_DNA"/>
</dbReference>
<sequence length="324" mass="35519">MSKSVDPSTVSIRRRSAVLLSSAAALFLALSSSTAHADPDEPSLEELNERIAALEEEYDAELVQYTSAKEEVERATEELEEIEEKLEAARDDVALIAASQYKSSGFDPVIEVMVSRSPDEVLSDVALITQVSHINGERVSHLSELKEEAEQAKEEAEAKLAEAEELVEELEAQRDEVLAKIEEYESEQVPVTTGTGSIPESARGWGFDGATPRMAAIRDEIIRKFGAPYPVGCLRPGDPGEHGSGRACDFMMSAGGAMPSAANRELGWQIAEYAKANADRLGVMYVIWEQKIWDSRNPGAGWKPMADRGSITQNHYDHVHISSW</sequence>
<reference evidence="4 5" key="1">
    <citation type="journal article" date="2013" name="Genome Announc.">
        <title>Draft Genome Sequence of the Lignocellulose Decomposer Thermobifida fusca Strain TM51.</title>
        <authorList>
            <person name="Toth A."/>
            <person name="Barna T."/>
            <person name="Nagy I."/>
            <person name="Horvath B."/>
            <person name="Nagy I."/>
            <person name="Tancsics A."/>
            <person name="Kriszt B."/>
            <person name="Baka E."/>
            <person name="Fekete C."/>
            <person name="Kukolya J."/>
        </authorList>
    </citation>
    <scope>NUCLEOTIDE SEQUENCE [LARGE SCALE GENOMIC DNA]</scope>
    <source>
        <strain evidence="4 5">TM51</strain>
    </source>
</reference>
<comment type="caution">
    <text evidence="4">The sequence shown here is derived from an EMBL/GenBank/DDBJ whole genome shotgun (WGS) entry which is preliminary data.</text>
</comment>
<evidence type="ECO:0000259" key="3">
    <source>
        <dbReference type="Pfam" id="PF26571"/>
    </source>
</evidence>
<dbReference type="Pfam" id="PF26571">
    <property type="entry name" value="VldE"/>
    <property type="match status" value="1"/>
</dbReference>
<gene>
    <name evidence="4" type="ORF">TM51_12498</name>
</gene>
<evidence type="ECO:0000256" key="1">
    <source>
        <dbReference type="SAM" id="Coils"/>
    </source>
</evidence>
<evidence type="ECO:0000256" key="2">
    <source>
        <dbReference type="SAM" id="SignalP"/>
    </source>
</evidence>
<evidence type="ECO:0000313" key="5">
    <source>
        <dbReference type="Proteomes" id="UP000014184"/>
    </source>
</evidence>
<accession>A0A9P2WPY7</accession>
<protein>
    <recommendedName>
        <fullName evidence="3">ARB-07466-like C-terminal domain-containing protein</fullName>
    </recommendedName>
</protein>
<dbReference type="InterPro" id="IPR058593">
    <property type="entry name" value="ARB_07466-like_C"/>
</dbReference>
<dbReference type="Proteomes" id="UP000014184">
    <property type="component" value="Unassembled WGS sequence"/>
</dbReference>
<keyword evidence="5" id="KW-1185">Reference proteome</keyword>
<dbReference type="PROSITE" id="PS51318">
    <property type="entry name" value="TAT"/>
    <property type="match status" value="1"/>
</dbReference>
<feature type="signal peptide" evidence="2">
    <location>
        <begin position="1"/>
        <end position="37"/>
    </location>
</feature>
<feature type="coiled-coil region" evidence="1">
    <location>
        <begin position="44"/>
        <end position="99"/>
    </location>
</feature>
<dbReference type="Gene3D" id="6.10.250.3150">
    <property type="match status" value="1"/>
</dbReference>
<dbReference type="InterPro" id="IPR006311">
    <property type="entry name" value="TAT_signal"/>
</dbReference>